<feature type="compositionally biased region" description="Polar residues" evidence="7">
    <location>
        <begin position="236"/>
        <end position="251"/>
    </location>
</feature>
<accession>A0A0U9HSZ5</accession>
<feature type="active site" description="Nucleophile" evidence="5">
    <location>
        <position position="371"/>
    </location>
</feature>
<evidence type="ECO:0000256" key="7">
    <source>
        <dbReference type="SAM" id="MobiDB-lite"/>
    </source>
</evidence>
<feature type="region of interest" description="Disordered" evidence="7">
    <location>
        <begin position="1"/>
        <end position="98"/>
    </location>
</feature>
<feature type="active site" description="Proton acceptor" evidence="5">
    <location>
        <position position="516"/>
    </location>
</feature>
<proteinExistence type="inferred from homology"/>
<feature type="region of interest" description="Disordered" evidence="7">
    <location>
        <begin position="199"/>
        <end position="262"/>
    </location>
</feature>
<evidence type="ECO:0000313" key="10">
    <source>
        <dbReference type="Proteomes" id="UP000054558"/>
    </source>
</evidence>
<keyword evidence="3 5" id="KW-0442">Lipid degradation</keyword>
<comment type="similarity">
    <text evidence="1 6">Belongs to the patatin family.</text>
</comment>
<keyword evidence="2 5" id="KW-0378">Hydrolase</keyword>
<organism evidence="9 10">
    <name type="scientific">Klebsormidium nitens</name>
    <name type="common">Green alga</name>
    <name type="synonym">Ulothrix nitens</name>
    <dbReference type="NCBI Taxonomy" id="105231"/>
    <lineage>
        <taxon>Eukaryota</taxon>
        <taxon>Viridiplantae</taxon>
        <taxon>Streptophyta</taxon>
        <taxon>Klebsormidiophyceae</taxon>
        <taxon>Klebsormidiales</taxon>
        <taxon>Klebsormidiaceae</taxon>
        <taxon>Klebsormidium</taxon>
    </lineage>
</organism>
<gene>
    <name evidence="9" type="ORF">KFL_003930060</name>
</gene>
<evidence type="ECO:0000256" key="4">
    <source>
        <dbReference type="ARBA" id="ARBA00023098"/>
    </source>
</evidence>
<evidence type="ECO:0000256" key="5">
    <source>
        <dbReference type="PROSITE-ProRule" id="PRU01161"/>
    </source>
</evidence>
<feature type="region of interest" description="Disordered" evidence="7">
    <location>
        <begin position="140"/>
        <end position="185"/>
    </location>
</feature>
<dbReference type="PANTHER" id="PTHR32241">
    <property type="entry name" value="PATATIN-LIKE PROTEIN 6"/>
    <property type="match status" value="1"/>
</dbReference>
<dbReference type="GO" id="GO:0016787">
    <property type="term" value="F:hydrolase activity"/>
    <property type="evidence" value="ECO:0007669"/>
    <property type="project" value="UniProtKB-UniRule"/>
</dbReference>
<dbReference type="PANTHER" id="PTHR32241:SF3">
    <property type="entry name" value="PATATIN-LIKE PROTEIN 6"/>
    <property type="match status" value="1"/>
</dbReference>
<reference evidence="9 10" key="1">
    <citation type="journal article" date="2014" name="Nat. Commun.">
        <title>Klebsormidium flaccidum genome reveals primary factors for plant terrestrial adaptation.</title>
        <authorList>
            <person name="Hori K."/>
            <person name="Maruyama F."/>
            <person name="Fujisawa T."/>
            <person name="Togashi T."/>
            <person name="Yamamoto N."/>
            <person name="Seo M."/>
            <person name="Sato S."/>
            <person name="Yamada T."/>
            <person name="Mori H."/>
            <person name="Tajima N."/>
            <person name="Moriyama T."/>
            <person name="Ikeuchi M."/>
            <person name="Watanabe M."/>
            <person name="Wada H."/>
            <person name="Kobayashi K."/>
            <person name="Saito M."/>
            <person name="Masuda T."/>
            <person name="Sasaki-Sekimoto Y."/>
            <person name="Mashiguchi K."/>
            <person name="Awai K."/>
            <person name="Shimojima M."/>
            <person name="Masuda S."/>
            <person name="Iwai M."/>
            <person name="Nobusawa T."/>
            <person name="Narise T."/>
            <person name="Kondo S."/>
            <person name="Saito H."/>
            <person name="Sato R."/>
            <person name="Murakawa M."/>
            <person name="Ihara Y."/>
            <person name="Oshima-Yamada Y."/>
            <person name="Ohtaka K."/>
            <person name="Satoh M."/>
            <person name="Sonobe K."/>
            <person name="Ishii M."/>
            <person name="Ohtani R."/>
            <person name="Kanamori-Sato M."/>
            <person name="Honoki R."/>
            <person name="Miyazaki D."/>
            <person name="Mochizuki H."/>
            <person name="Umetsu J."/>
            <person name="Higashi K."/>
            <person name="Shibata D."/>
            <person name="Kamiya Y."/>
            <person name="Sato N."/>
            <person name="Nakamura Y."/>
            <person name="Tabata S."/>
            <person name="Ida S."/>
            <person name="Kurokawa K."/>
            <person name="Ohta H."/>
        </authorList>
    </citation>
    <scope>NUCLEOTIDE SEQUENCE [LARGE SCALE GENOMIC DNA]</scope>
    <source>
        <strain evidence="9 10">NIES-2285</strain>
    </source>
</reference>
<dbReference type="PROSITE" id="PS51635">
    <property type="entry name" value="PNPLA"/>
    <property type="match status" value="1"/>
</dbReference>
<dbReference type="Pfam" id="PF01734">
    <property type="entry name" value="Patatin"/>
    <property type="match status" value="1"/>
</dbReference>
<evidence type="ECO:0000313" key="9">
    <source>
        <dbReference type="EMBL" id="GAQ88003.1"/>
    </source>
</evidence>
<feature type="compositionally biased region" description="Basic and acidic residues" evidence="7">
    <location>
        <begin position="1"/>
        <end position="27"/>
    </location>
</feature>
<dbReference type="SUPFAM" id="SSF52151">
    <property type="entry name" value="FabD/lysophospholipase-like"/>
    <property type="match status" value="1"/>
</dbReference>
<dbReference type="Proteomes" id="UP000054558">
    <property type="component" value="Unassembled WGS sequence"/>
</dbReference>
<comment type="function">
    <text evidence="6">Lipolytic acyl hydrolase (LAH).</text>
</comment>
<comment type="domain">
    <text evidence="6">The nitrogen atoms of the two glycine residues in the GGXR motif define the oxyanion hole, and stabilize the oxyanion that forms during the nucleophilic attack by the catalytic serine during substrate cleavage.</text>
</comment>
<feature type="compositionally biased region" description="Basic and acidic residues" evidence="7">
    <location>
        <begin position="146"/>
        <end position="161"/>
    </location>
</feature>
<dbReference type="InterPro" id="IPR016035">
    <property type="entry name" value="Acyl_Trfase/lysoPLipase"/>
</dbReference>
<keyword evidence="10" id="KW-1185">Reference proteome</keyword>
<dbReference type="EC" id="3.1.1.-" evidence="6"/>
<feature type="compositionally biased region" description="Basic and acidic residues" evidence="7">
    <location>
        <begin position="84"/>
        <end position="96"/>
    </location>
</feature>
<evidence type="ECO:0000259" key="8">
    <source>
        <dbReference type="PROSITE" id="PS51635"/>
    </source>
</evidence>
<dbReference type="InterPro" id="IPR002641">
    <property type="entry name" value="PNPLA_dom"/>
</dbReference>
<dbReference type="OrthoDB" id="1658288at2759"/>
<dbReference type="AlphaFoldDB" id="A0A0U9HSZ5"/>
<dbReference type="EMBL" id="DF237342">
    <property type="protein sequence ID" value="GAQ88003.1"/>
    <property type="molecule type" value="Genomic_DNA"/>
</dbReference>
<feature type="short sequence motif" description="GXSXG" evidence="5">
    <location>
        <begin position="369"/>
        <end position="373"/>
    </location>
</feature>
<dbReference type="Gene3D" id="3.40.1090.10">
    <property type="entry name" value="Cytosolic phospholipase A2 catalytic domain"/>
    <property type="match status" value="1"/>
</dbReference>
<dbReference type="GO" id="GO:0016042">
    <property type="term" value="P:lipid catabolic process"/>
    <property type="evidence" value="ECO:0007669"/>
    <property type="project" value="UniProtKB-UniRule"/>
</dbReference>
<feature type="domain" description="PNPLA" evidence="8">
    <location>
        <begin position="326"/>
        <end position="529"/>
    </location>
</feature>
<keyword evidence="4 5" id="KW-0443">Lipid metabolism</keyword>
<feature type="short sequence motif" description="DGA/G" evidence="5">
    <location>
        <begin position="516"/>
        <end position="518"/>
    </location>
</feature>
<sequence>MGKKDTEQREAKAPKKGEPSERPRHEQPNPWLGLAQLSIAPSWRAVQGGDEESGQTRKSMSRDESSLAGGGANAPSGVNGPSGHHHEEAEKGREGTRQSLWFPVLRKEAPSIAHRGFSFVRSLIAPEGVRLQNRGVQAGESFIPQEKQDREGGVGVTEKEGGGAGVGAEGGHSHLPDGKEGPGANRLKAGLLQEEAGMPTAAPARPVERHSSAHPNLSDNRGDSESASHGAESATPGGSNAGPSGTPLRTESSSGSSAGGGGFVRRLEIQIGENGEVKAEEVWQDAMSAMAVGEGDMGRLGSEVRRQLSKIPSDIMPKPEGKVCVLAIDGGGVRGLIPALTLARLEGMLQQKSGNPDARIADYFDMIAGTSVGGLLAVMLLTPNEDGRPLFSAAEAATFIKNNSPMIFYKHWAAGLRQIFKPKYSTKPLERILDYYLTEPWETPLTLKNLLKPCLITSYDLSRASPRFFVRKLAQLSDSHDFRLRDVCRATAAAPSYFKPACIWSVDESTRAVCADGGIIANNPTLAAVNHLIVNREEFPTSSLTRPRLVLSLGAGEGVDTYDYKRARQWGLLGWAVPVMEMMLWGNGNTVDFIMTLFSEALSTAKSYLRIEVKNLTGTTKQLDNATPANIAALEKLTEEALASKAVTLDRYGFVQELDETYGERLEEFADELIAEADSRTRRAEPTVRISAPAPARLREDLRGKKVDRGGDFLSWRKQELPVGARPANPGDKV</sequence>
<protein>
    <recommendedName>
        <fullName evidence="6">Patatin</fullName>
        <ecNumber evidence="6">3.1.1.-</ecNumber>
    </recommendedName>
</protein>
<evidence type="ECO:0000256" key="2">
    <source>
        <dbReference type="ARBA" id="ARBA00022801"/>
    </source>
</evidence>
<evidence type="ECO:0000256" key="3">
    <source>
        <dbReference type="ARBA" id="ARBA00022963"/>
    </source>
</evidence>
<evidence type="ECO:0000256" key="6">
    <source>
        <dbReference type="RuleBase" id="RU361262"/>
    </source>
</evidence>
<dbReference type="STRING" id="105231.A0A0U9HSZ5"/>
<feature type="short sequence motif" description="GXGXXG" evidence="5">
    <location>
        <begin position="330"/>
        <end position="335"/>
    </location>
</feature>
<feature type="compositionally biased region" description="Basic and acidic residues" evidence="7">
    <location>
        <begin position="171"/>
        <end position="180"/>
    </location>
</feature>
<evidence type="ECO:0000256" key="1">
    <source>
        <dbReference type="ARBA" id="ARBA00010240"/>
    </source>
</evidence>
<name>A0A0U9HSZ5_KLENI</name>